<protein>
    <recommendedName>
        <fullName evidence="4">Transmembrane protein</fullName>
    </recommendedName>
</protein>
<dbReference type="VEuPathDB" id="TriTrypDB:TvY486_0802770"/>
<keyword evidence="1" id="KW-0175">Coiled coil</keyword>
<evidence type="ECO:0000256" key="1">
    <source>
        <dbReference type="SAM" id="Coils"/>
    </source>
</evidence>
<feature type="coiled-coil region" evidence="1">
    <location>
        <begin position="305"/>
        <end position="332"/>
    </location>
</feature>
<dbReference type="EMBL" id="HE573024">
    <property type="protein sequence ID" value="CCC49668.1"/>
    <property type="molecule type" value="Genomic_DNA"/>
</dbReference>
<reference evidence="3" key="1">
    <citation type="journal article" date="2012" name="Proc. Natl. Acad. Sci. U.S.A.">
        <title>Antigenic diversity is generated by distinct evolutionary mechanisms in African trypanosome species.</title>
        <authorList>
            <person name="Jackson A.P."/>
            <person name="Berry A."/>
            <person name="Aslett M."/>
            <person name="Allison H.C."/>
            <person name="Burton P."/>
            <person name="Vavrova-Anderson J."/>
            <person name="Brown R."/>
            <person name="Browne H."/>
            <person name="Corton N."/>
            <person name="Hauser H."/>
            <person name="Gamble J."/>
            <person name="Gilderthorp R."/>
            <person name="Marcello L."/>
            <person name="McQuillan J."/>
            <person name="Otto T.D."/>
            <person name="Quail M.A."/>
            <person name="Sanders M.J."/>
            <person name="van Tonder A."/>
            <person name="Ginger M.L."/>
            <person name="Field M.C."/>
            <person name="Barry J.D."/>
            <person name="Hertz-Fowler C."/>
            <person name="Berriman M."/>
        </authorList>
    </citation>
    <scope>NUCLEOTIDE SEQUENCE</scope>
    <source>
        <strain evidence="3">Y486</strain>
    </source>
</reference>
<evidence type="ECO:0000256" key="2">
    <source>
        <dbReference type="SAM" id="Phobius"/>
    </source>
</evidence>
<feature type="transmembrane region" description="Helical" evidence="2">
    <location>
        <begin position="208"/>
        <end position="229"/>
    </location>
</feature>
<keyword evidence="2" id="KW-0812">Transmembrane</keyword>
<sequence>MQRVCFSFVLLRGVGGRRALIIPSRTSCNVLLTSLRCGASDSSHKRGKSFFKLGNMYEPGRFTAKDLPKGPKGSNQPWDPVYAQHAFQLVTGPLKRKQNTTPDDHLTVDELEKWMDAASAAKVLGIKEHELPTLTPPVLEQYWAKAYSERTNAMQQETVIAAEVLLEYIDSSLYRKKSRQYYRQYMDNARHSIDNEAEMWRSEHRQKFIHLFGFLMFTACALVICLALCRDILTRQDVAKIGNNAITYLNMVLTQPSNPEPAPDYSTRYRDTPVAMEIDQLRGAYGQTDPVRYTSLVEGTEQYRRQEEAEMLQMLNDENERAIREAKTRRARESRVLVYREEDFDDDGKLKEAGQSAAEMDPATAFSQLSFRQFANLIASQFGGGSRFQRITQNSVKRAEEIEKMRKRMSEVE</sequence>
<proteinExistence type="predicted"/>
<keyword evidence="2" id="KW-1133">Transmembrane helix</keyword>
<dbReference type="AlphaFoldDB" id="G0U0R8"/>
<name>G0U0R8_TRYVY</name>
<keyword evidence="2" id="KW-0472">Membrane</keyword>
<gene>
    <name evidence="3" type="ORF">TVY486_0802770</name>
</gene>
<evidence type="ECO:0000313" key="3">
    <source>
        <dbReference type="EMBL" id="CCC49668.1"/>
    </source>
</evidence>
<organism evidence="3">
    <name type="scientific">Trypanosoma vivax (strain Y486)</name>
    <dbReference type="NCBI Taxonomy" id="1055687"/>
    <lineage>
        <taxon>Eukaryota</taxon>
        <taxon>Discoba</taxon>
        <taxon>Euglenozoa</taxon>
        <taxon>Kinetoplastea</taxon>
        <taxon>Metakinetoplastina</taxon>
        <taxon>Trypanosomatida</taxon>
        <taxon>Trypanosomatidae</taxon>
        <taxon>Trypanosoma</taxon>
        <taxon>Duttonella</taxon>
    </lineage>
</organism>
<evidence type="ECO:0008006" key="4">
    <source>
        <dbReference type="Google" id="ProtNLM"/>
    </source>
</evidence>
<accession>G0U0R8</accession>